<evidence type="ECO:0000256" key="4">
    <source>
        <dbReference type="ARBA" id="ARBA00035283"/>
    </source>
</evidence>
<dbReference type="EMBL" id="HBUF01281829">
    <property type="protein sequence ID" value="CAG6687500.1"/>
    <property type="molecule type" value="Transcribed_RNA"/>
</dbReference>
<dbReference type="InterPro" id="IPR014722">
    <property type="entry name" value="Rib_uL2_dom2"/>
</dbReference>
<comment type="similarity">
    <text evidence="1 6">Belongs to the universal ribosomal protein uL24 family.</text>
</comment>
<evidence type="ECO:0000256" key="1">
    <source>
        <dbReference type="ARBA" id="ARBA00010618"/>
    </source>
</evidence>
<keyword evidence="3 6" id="KW-0687">Ribonucleoprotein</keyword>
<evidence type="ECO:0000313" key="8">
    <source>
        <dbReference type="EMBL" id="CAG6687502.1"/>
    </source>
</evidence>
<feature type="domain" description="KOW" evidence="7">
    <location>
        <begin position="98"/>
        <end position="125"/>
    </location>
</feature>
<dbReference type="SUPFAM" id="SSF50104">
    <property type="entry name" value="Translation proteins SH3-like domain"/>
    <property type="match status" value="1"/>
</dbReference>
<dbReference type="HAMAP" id="MF_01326_B">
    <property type="entry name" value="Ribosomal_uL24_B"/>
    <property type="match status" value="1"/>
</dbReference>
<dbReference type="PANTHER" id="PTHR12903">
    <property type="entry name" value="MITOCHONDRIAL RIBOSOMAL PROTEIN L24"/>
    <property type="match status" value="1"/>
</dbReference>
<name>A0A8D8TK42_9HEMI</name>
<evidence type="ECO:0000256" key="2">
    <source>
        <dbReference type="ARBA" id="ARBA00022980"/>
    </source>
</evidence>
<dbReference type="GO" id="GO:0003723">
    <property type="term" value="F:RNA binding"/>
    <property type="evidence" value="ECO:0007669"/>
    <property type="project" value="InterPro"/>
</dbReference>
<dbReference type="AlphaFoldDB" id="A0A8D8TK42"/>
<dbReference type="CDD" id="cd06089">
    <property type="entry name" value="KOW_RPL26"/>
    <property type="match status" value="1"/>
</dbReference>
<dbReference type="InterPro" id="IPR003256">
    <property type="entry name" value="Ribosomal_uL24"/>
</dbReference>
<dbReference type="InterPro" id="IPR057264">
    <property type="entry name" value="Ribosomal_uL24_C"/>
</dbReference>
<protein>
    <recommendedName>
        <fullName evidence="4">Large ribosomal subunit protein uL24m</fullName>
    </recommendedName>
    <alternativeName>
        <fullName evidence="5">39S ribosomal protein L24, mitochondrial</fullName>
    </alternativeName>
</protein>
<dbReference type="Gene3D" id="2.30.30.30">
    <property type="match status" value="1"/>
</dbReference>
<dbReference type="SMART" id="SM00739">
    <property type="entry name" value="KOW"/>
    <property type="match status" value="1"/>
</dbReference>
<evidence type="ECO:0000256" key="3">
    <source>
        <dbReference type="ARBA" id="ARBA00023274"/>
    </source>
</evidence>
<dbReference type="Pfam" id="PF17136">
    <property type="entry name" value="ribosomal_L24"/>
    <property type="match status" value="1"/>
</dbReference>
<evidence type="ECO:0000256" key="6">
    <source>
        <dbReference type="RuleBase" id="RU003477"/>
    </source>
</evidence>
<dbReference type="GO" id="GO:0003735">
    <property type="term" value="F:structural constituent of ribosome"/>
    <property type="evidence" value="ECO:0007669"/>
    <property type="project" value="InterPro"/>
</dbReference>
<organism evidence="8">
    <name type="scientific">Cacopsylla melanoneura</name>
    <dbReference type="NCBI Taxonomy" id="428564"/>
    <lineage>
        <taxon>Eukaryota</taxon>
        <taxon>Metazoa</taxon>
        <taxon>Ecdysozoa</taxon>
        <taxon>Arthropoda</taxon>
        <taxon>Hexapoda</taxon>
        <taxon>Insecta</taxon>
        <taxon>Pterygota</taxon>
        <taxon>Neoptera</taxon>
        <taxon>Paraneoptera</taxon>
        <taxon>Hemiptera</taxon>
        <taxon>Sternorrhyncha</taxon>
        <taxon>Psylloidea</taxon>
        <taxon>Psyllidae</taxon>
        <taxon>Psyllinae</taxon>
        <taxon>Cacopsylla</taxon>
    </lineage>
</organism>
<dbReference type="GO" id="GO:0005840">
    <property type="term" value="C:ribosome"/>
    <property type="evidence" value="ECO:0007669"/>
    <property type="project" value="UniProtKB-KW"/>
</dbReference>
<evidence type="ECO:0000256" key="5">
    <source>
        <dbReference type="ARBA" id="ARBA00035357"/>
    </source>
</evidence>
<dbReference type="PROSITE" id="PS01108">
    <property type="entry name" value="RIBOSOMAL_L24"/>
    <property type="match status" value="1"/>
</dbReference>
<sequence length="283" mass="32742">MRFTSILYRRVRKYVAADQVGELTKGYSNLPDRYINRVMRQVYHVYPKGPQYTKVDQGKDDNFVFGSERPWEFEFLKRNNPADDRIKRPLIEPIKNWSIFKGDRVEILVGKDKGKQGIVLQIFQEINSVIVEGLNTYLRDMSQGTGQTFVIKQEVPLLVNREVALVDPSDMLGCDVEWRYTEEGDKVRVSKRTGRIIPIPKAAYETVDYKTPTSYKENDTKDTKEADVLAVTFKPSLSTFEMDIMKEQNIEEDRQLPTRSPVQVPKHGWGTLGYHCKLQGVKL</sequence>
<keyword evidence="2 6" id="KW-0689">Ribosomal protein</keyword>
<dbReference type="InterPro" id="IPR041988">
    <property type="entry name" value="Ribosomal_uL24_KOW"/>
</dbReference>
<dbReference type="InterPro" id="IPR008991">
    <property type="entry name" value="Translation_prot_SH3-like_sf"/>
</dbReference>
<dbReference type="InterPro" id="IPR005825">
    <property type="entry name" value="Ribosomal_uL24_CS"/>
</dbReference>
<dbReference type="EMBL" id="HBUF01281830">
    <property type="protein sequence ID" value="CAG6687502.1"/>
    <property type="molecule type" value="Transcribed_RNA"/>
</dbReference>
<dbReference type="NCBIfam" id="TIGR01079">
    <property type="entry name" value="rplX_bact"/>
    <property type="match status" value="1"/>
</dbReference>
<dbReference type="Pfam" id="PF00467">
    <property type="entry name" value="KOW"/>
    <property type="match status" value="1"/>
</dbReference>
<proteinExistence type="inferred from homology"/>
<dbReference type="GO" id="GO:1990904">
    <property type="term" value="C:ribonucleoprotein complex"/>
    <property type="evidence" value="ECO:0007669"/>
    <property type="project" value="UniProtKB-KW"/>
</dbReference>
<dbReference type="InterPro" id="IPR005824">
    <property type="entry name" value="KOW"/>
</dbReference>
<evidence type="ECO:0000259" key="7">
    <source>
        <dbReference type="SMART" id="SM00739"/>
    </source>
</evidence>
<reference evidence="8" key="1">
    <citation type="submission" date="2021-05" db="EMBL/GenBank/DDBJ databases">
        <authorList>
            <person name="Alioto T."/>
            <person name="Alioto T."/>
            <person name="Gomez Garrido J."/>
        </authorList>
    </citation>
    <scope>NUCLEOTIDE SEQUENCE</scope>
</reference>
<accession>A0A8D8TK42</accession>
<dbReference type="GO" id="GO:0006412">
    <property type="term" value="P:translation"/>
    <property type="evidence" value="ECO:0007669"/>
    <property type="project" value="InterPro"/>
</dbReference>